<feature type="compositionally biased region" description="Low complexity" evidence="1">
    <location>
        <begin position="50"/>
        <end position="59"/>
    </location>
</feature>
<dbReference type="EMBL" id="CP007496">
    <property type="protein sequence ID" value="AJA06820.1"/>
    <property type="molecule type" value="Genomic_DNA"/>
</dbReference>
<accession>A0A6S4GSA9</accession>
<evidence type="ECO:0000313" key="3">
    <source>
        <dbReference type="Proteomes" id="UP000030902"/>
    </source>
</evidence>
<evidence type="ECO:0000313" key="2">
    <source>
        <dbReference type="EMBL" id="AJA06820.1"/>
    </source>
</evidence>
<dbReference type="KEGG" id="sox:TM7x_02000"/>
<keyword evidence="3" id="KW-1185">Reference proteome</keyword>
<sequence>MGGYMERGIQTKEAPRTGIARMYRSLATLALLPSCFLAGCAGEKGVDAGSSSSAPYSSSETATPQPENNDSEKGIDIEKNSIYYSENGVREGFSAYCTARTYNGFPEMADCSVYLCDGDDTVRFTFDNVNFTEQTYGKREPGVSDLMSKTATLATDYRYYIPAETLKNTAECKEKKSNVGQFTKPVSFPYGENEQYLCLPQFSTTRDGRKMGMKVTKTTSVNEEDNNGPRYPLYTLDISEQCFNPITVD</sequence>
<organism evidence="2 3">
    <name type="scientific">Candidatus Nanosynbacter lyticus</name>
    <dbReference type="NCBI Taxonomy" id="2093824"/>
    <lineage>
        <taxon>Bacteria</taxon>
        <taxon>Candidatus Saccharimonadota</taxon>
        <taxon>Candidatus Saccharimonadia</taxon>
        <taxon>Candidatus Nanosynbacterales</taxon>
        <taxon>Candidatus Nanosynbacteraceae</taxon>
        <taxon>Candidatus Nanosynbacter</taxon>
    </lineage>
</organism>
<reference evidence="2 3" key="1">
    <citation type="journal article" date="2015" name="Proc. Natl. Acad. Sci. U.S.A.">
        <title>Cultivation of a human-associated TM7 phylotype reveals a reduced genome and epibiotic parasitic lifestyle.</title>
        <authorList>
            <person name="He X."/>
            <person name="McLean J.S."/>
            <person name="Edlund A."/>
            <person name="Yooseph S."/>
            <person name="Hall A.P."/>
            <person name="Liu S.Y."/>
            <person name="Dorrestein P.C."/>
            <person name="Esquenazi E."/>
            <person name="Hunter R.C."/>
            <person name="Cheng G."/>
            <person name="Nelson K.E."/>
            <person name="Lux R."/>
            <person name="Shi W."/>
        </authorList>
    </citation>
    <scope>NUCLEOTIDE SEQUENCE [LARGE SCALE GENOMIC DNA]</scope>
    <source>
        <strain evidence="2 3">TM7x</strain>
    </source>
</reference>
<evidence type="ECO:0000256" key="1">
    <source>
        <dbReference type="SAM" id="MobiDB-lite"/>
    </source>
</evidence>
<feature type="region of interest" description="Disordered" evidence="1">
    <location>
        <begin position="49"/>
        <end position="77"/>
    </location>
</feature>
<dbReference type="AlphaFoldDB" id="A0A6S4GSA9"/>
<dbReference type="Proteomes" id="UP000030902">
    <property type="component" value="Chromosome"/>
</dbReference>
<gene>
    <name evidence="2" type="ORF">TM7x_02000</name>
</gene>
<proteinExistence type="predicted"/>
<name>A0A6S4GSA9_9BACT</name>
<protein>
    <submittedName>
        <fullName evidence="2">Uncharacterized protein</fullName>
    </submittedName>
</protein>